<proteinExistence type="predicted"/>
<comment type="caution">
    <text evidence="1">The sequence shown here is derived from an EMBL/GenBank/DDBJ whole genome shotgun (WGS) entry which is preliminary data.</text>
</comment>
<evidence type="ECO:0000313" key="1">
    <source>
        <dbReference type="EMBL" id="MPN09739.1"/>
    </source>
</evidence>
<name>A0A645F8T6_9ZZZZ</name>
<organism evidence="1">
    <name type="scientific">bioreactor metagenome</name>
    <dbReference type="NCBI Taxonomy" id="1076179"/>
    <lineage>
        <taxon>unclassified sequences</taxon>
        <taxon>metagenomes</taxon>
        <taxon>ecological metagenomes</taxon>
    </lineage>
</organism>
<protein>
    <submittedName>
        <fullName evidence="1">Uncharacterized protein</fullName>
    </submittedName>
</protein>
<dbReference type="AlphaFoldDB" id="A0A645F8T6"/>
<reference evidence="1" key="1">
    <citation type="submission" date="2019-08" db="EMBL/GenBank/DDBJ databases">
        <authorList>
            <person name="Kucharzyk K."/>
            <person name="Murdoch R.W."/>
            <person name="Higgins S."/>
            <person name="Loffler F."/>
        </authorList>
    </citation>
    <scope>NUCLEOTIDE SEQUENCE</scope>
</reference>
<dbReference type="EMBL" id="VSSQ01055861">
    <property type="protein sequence ID" value="MPN09739.1"/>
    <property type="molecule type" value="Genomic_DNA"/>
</dbReference>
<accession>A0A645F8T6</accession>
<sequence>MACYNARMEKDFETAKADFETYKTAMAESGEVNLSVTLVSANGTTVNYNIYYYESAEPLPSGLTRQAIIDVADALIKGQACSDVSKPYYSLSLYGSNMGFSSPYMTLSEAEMTTLRGQLDALELLMGQQKGK</sequence>
<gene>
    <name evidence="1" type="ORF">SDC9_157031</name>
</gene>